<evidence type="ECO:0000313" key="2">
    <source>
        <dbReference type="Proteomes" id="UP000612808"/>
    </source>
</evidence>
<dbReference type="AlphaFoldDB" id="A0A8J3NEE6"/>
<organism evidence="1 2">
    <name type="scientific">Actinocatenispora rupis</name>
    <dbReference type="NCBI Taxonomy" id="519421"/>
    <lineage>
        <taxon>Bacteria</taxon>
        <taxon>Bacillati</taxon>
        <taxon>Actinomycetota</taxon>
        <taxon>Actinomycetes</taxon>
        <taxon>Micromonosporales</taxon>
        <taxon>Micromonosporaceae</taxon>
        <taxon>Actinocatenispora</taxon>
    </lineage>
</organism>
<keyword evidence="2" id="KW-1185">Reference proteome</keyword>
<sequence>MPRTPHLLPLTESLSCEVCRKKVSPGQQVVAPDGHGPQNDVGPASAAGLREQLGLVVGHRLVVCAVLDQEQQDPGPEA</sequence>
<protein>
    <submittedName>
        <fullName evidence="1">Uncharacterized protein</fullName>
    </submittedName>
</protein>
<dbReference type="EMBL" id="BOMB01000056">
    <property type="protein sequence ID" value="GID16279.1"/>
    <property type="molecule type" value="Genomic_DNA"/>
</dbReference>
<proteinExistence type="predicted"/>
<dbReference type="Proteomes" id="UP000612808">
    <property type="component" value="Unassembled WGS sequence"/>
</dbReference>
<evidence type="ECO:0000313" key="1">
    <source>
        <dbReference type="EMBL" id="GID16279.1"/>
    </source>
</evidence>
<accession>A0A8J3NEE6</accession>
<name>A0A8J3NEE6_9ACTN</name>
<comment type="caution">
    <text evidence="1">The sequence shown here is derived from an EMBL/GenBank/DDBJ whole genome shotgun (WGS) entry which is preliminary data.</text>
</comment>
<reference evidence="1" key="1">
    <citation type="submission" date="2021-01" db="EMBL/GenBank/DDBJ databases">
        <title>Whole genome shotgun sequence of Actinocatenispora rupis NBRC 107355.</title>
        <authorList>
            <person name="Komaki H."/>
            <person name="Tamura T."/>
        </authorList>
    </citation>
    <scope>NUCLEOTIDE SEQUENCE</scope>
    <source>
        <strain evidence="1">NBRC 107355</strain>
    </source>
</reference>
<gene>
    <name evidence="1" type="ORF">Aru02nite_71680</name>
</gene>